<keyword evidence="2" id="KW-1185">Reference proteome</keyword>
<protein>
    <submittedName>
        <fullName evidence="3">Uncharacterized protein</fullName>
    </submittedName>
</protein>
<accession>A0A915NJW6</accession>
<dbReference type="AlphaFoldDB" id="A0A915NJW6"/>
<dbReference type="WBParaSite" id="scf7180000418278.g2252">
    <property type="protein sequence ID" value="scf7180000418278.g2252"/>
    <property type="gene ID" value="scf7180000418278.g2252"/>
</dbReference>
<sequence>MRHCRAKISFVVFVFFLVLEVWNSSFASPLAIQLLPNLNLTPQHLLEAKKFNKQKNKISASSQSILYHPAMPSSSTLSKTLSNPSAIIVAPPKPITIKKDNETIKKEIETLKIMEEEKGYLPLGELLGDFQSYQKDNLPQINVYVEGSNQQFVIRKVEKSQDISRLYYLLSYYLPEEKSENGNLTKEDVIQIIWDLKYGKINALVAVQTNGSNYEYGIEGYILYNYAASSTRGKVIHLQDIFVKELFKNNHKLVMKGLLEGIVKVSKQINENIPNIFWTATKENNKVGEILKELIPNVKFGLIKEEGGIRVEESKQIAEDWNCIVIRNNGRPSSPILSDLINNGREGGICALRASIFLTNNLVGMALYNCDAYSGSSGRYLWLDRLFVENSLTGKINGEETVIAILAKMVEVANEMNAVRIEWTDDSNELANYEHLLHSVSFQKDKITARRDGIYGWGQVSASNCSLGRFAGYMFSLLGAVNMKEINGEFLYRWDVNKYHLLNEPLTVEKEKKEKVKQEFIPKYY</sequence>
<dbReference type="Proteomes" id="UP000887560">
    <property type="component" value="Unplaced"/>
</dbReference>
<evidence type="ECO:0000313" key="3">
    <source>
        <dbReference type="WBParaSite" id="scf7180000418278.g2252"/>
    </source>
</evidence>
<feature type="chain" id="PRO_5036857449" evidence="1">
    <location>
        <begin position="28"/>
        <end position="525"/>
    </location>
</feature>
<feature type="signal peptide" evidence="1">
    <location>
        <begin position="1"/>
        <end position="27"/>
    </location>
</feature>
<keyword evidence="1" id="KW-0732">Signal</keyword>
<proteinExistence type="predicted"/>
<reference evidence="3" key="1">
    <citation type="submission" date="2022-11" db="UniProtKB">
        <authorList>
            <consortium name="WormBaseParasite"/>
        </authorList>
    </citation>
    <scope>IDENTIFICATION</scope>
</reference>
<evidence type="ECO:0000256" key="1">
    <source>
        <dbReference type="SAM" id="SignalP"/>
    </source>
</evidence>
<name>A0A915NJW6_9BILA</name>
<organism evidence="2 3">
    <name type="scientific">Meloidogyne floridensis</name>
    <dbReference type="NCBI Taxonomy" id="298350"/>
    <lineage>
        <taxon>Eukaryota</taxon>
        <taxon>Metazoa</taxon>
        <taxon>Ecdysozoa</taxon>
        <taxon>Nematoda</taxon>
        <taxon>Chromadorea</taxon>
        <taxon>Rhabditida</taxon>
        <taxon>Tylenchina</taxon>
        <taxon>Tylenchomorpha</taxon>
        <taxon>Tylenchoidea</taxon>
        <taxon>Meloidogynidae</taxon>
        <taxon>Meloidogyninae</taxon>
        <taxon>Meloidogyne</taxon>
    </lineage>
</organism>
<evidence type="ECO:0000313" key="2">
    <source>
        <dbReference type="Proteomes" id="UP000887560"/>
    </source>
</evidence>
<dbReference type="Gene3D" id="3.40.630.30">
    <property type="match status" value="1"/>
</dbReference>